<organism evidence="2 3">
    <name type="scientific">Stylonychia lemnae</name>
    <name type="common">Ciliate</name>
    <dbReference type="NCBI Taxonomy" id="5949"/>
    <lineage>
        <taxon>Eukaryota</taxon>
        <taxon>Sar</taxon>
        <taxon>Alveolata</taxon>
        <taxon>Ciliophora</taxon>
        <taxon>Intramacronucleata</taxon>
        <taxon>Spirotrichea</taxon>
        <taxon>Stichotrichia</taxon>
        <taxon>Sporadotrichida</taxon>
        <taxon>Oxytrichidae</taxon>
        <taxon>Stylonychinae</taxon>
        <taxon>Stylonychia</taxon>
    </lineage>
</organism>
<dbReference type="Proteomes" id="UP000039865">
    <property type="component" value="Unassembled WGS sequence"/>
</dbReference>
<name>A0A077ZZF9_STYLE</name>
<proteinExistence type="predicted"/>
<dbReference type="OrthoDB" id="10684884at2759"/>
<gene>
    <name evidence="2" type="primary">Contig14539.g15497</name>
    <name evidence="2" type="ORF">STYLEM_4297</name>
</gene>
<protein>
    <recommendedName>
        <fullName evidence="4">PB1 domain-containing protein</fullName>
    </recommendedName>
</protein>
<keyword evidence="1" id="KW-0175">Coiled coil</keyword>
<evidence type="ECO:0000256" key="1">
    <source>
        <dbReference type="SAM" id="Coils"/>
    </source>
</evidence>
<dbReference type="EMBL" id="CCKQ01004164">
    <property type="protein sequence ID" value="CDW75310.1"/>
    <property type="molecule type" value="Genomic_DNA"/>
</dbReference>
<evidence type="ECO:0000313" key="2">
    <source>
        <dbReference type="EMBL" id="CDW75310.1"/>
    </source>
</evidence>
<evidence type="ECO:0000313" key="3">
    <source>
        <dbReference type="Proteomes" id="UP000039865"/>
    </source>
</evidence>
<dbReference type="AlphaFoldDB" id="A0A077ZZF9"/>
<dbReference type="InParanoid" id="A0A077ZZF9"/>
<keyword evidence="3" id="KW-1185">Reference proteome</keyword>
<evidence type="ECO:0008006" key="4">
    <source>
        <dbReference type="Google" id="ProtNLM"/>
    </source>
</evidence>
<accession>A0A077ZZF9</accession>
<feature type="coiled-coil region" evidence="1">
    <location>
        <begin position="347"/>
        <end position="405"/>
    </location>
</feature>
<reference evidence="2 3" key="1">
    <citation type="submission" date="2014-06" db="EMBL/GenBank/DDBJ databases">
        <authorList>
            <person name="Swart Estienne"/>
        </authorList>
    </citation>
    <scope>NUCLEOTIDE SEQUENCE [LARGE SCALE GENOMIC DNA]</scope>
    <source>
        <strain evidence="2 3">130c</strain>
    </source>
</reference>
<sequence>MNNKSSVIDRSRNQLRSLNMTLPTSTQMSMISTTSYNSQTFKIKYHDDIKRVSLKIPFTYDDLIQKCISIYQLIKSKESYFLQSEDLNAPFIINDDENLNYYASFQEAQGQNLIKLVLNQVDEVIQPKQQQLEASGVFSIKEQNIKNSVSEEHGQQESITPYQHIINPQMIIRILSLLQEKGQVTKQDVQKLSLSNSQMNSEQELSKVTNQDSLNVIDQSEVIIYDILYCNSSKNLVKSEGDITQSYKSTNVTMSEKLKLQQSINEAELKLSQLQEKESLMYLKRGQKNLKNQYNSQFRYSYQGSIMQSGFMTQRGRTNSGQLETPRRQSQMRMSFQNRYSNNSLNMSKEEQIIQQQQQQQQDIKHNSFNQFNKTESNNQQSAIKLQLNTNNEQLQRLLNQHRDDDNISLISSEINTILEKNESMEISMILNESNINQSYMK</sequence>